<organism evidence="3 4">
    <name type="scientific">Halorubrum halodurans</name>
    <dbReference type="NCBI Taxonomy" id="1383851"/>
    <lineage>
        <taxon>Archaea</taxon>
        <taxon>Methanobacteriati</taxon>
        <taxon>Methanobacteriota</taxon>
        <taxon>Stenosarchaea group</taxon>
        <taxon>Halobacteria</taxon>
        <taxon>Halobacteriales</taxon>
        <taxon>Haloferacaceae</taxon>
        <taxon>Halorubrum</taxon>
    </lineage>
</organism>
<evidence type="ECO:0000256" key="1">
    <source>
        <dbReference type="SAM" id="Coils"/>
    </source>
</evidence>
<comment type="caution">
    <text evidence="3">The sequence shown here is derived from an EMBL/GenBank/DDBJ whole genome shotgun (WGS) entry which is preliminary data.</text>
</comment>
<gene>
    <name evidence="3" type="ORF">DJ70_05060</name>
</gene>
<accession>A0A256IMI8</accession>
<reference evidence="3 4" key="1">
    <citation type="journal article" date="2014" name="Front. Microbiol.">
        <title>Population and genomic analysis of the genus Halorubrum.</title>
        <authorList>
            <person name="Fullmer M.S."/>
            <person name="Soucy S.M."/>
            <person name="Swithers K.S."/>
            <person name="Makkay A.M."/>
            <person name="Wheeler R."/>
            <person name="Ventosa A."/>
            <person name="Gogarten J.P."/>
            <person name="Papke R.T."/>
        </authorList>
    </citation>
    <scope>NUCLEOTIDE SEQUENCE [LARGE SCALE GENOMIC DNA]</scope>
    <source>
        <strain evidence="3 4">Cb34</strain>
    </source>
</reference>
<dbReference type="Proteomes" id="UP000216308">
    <property type="component" value="Unassembled WGS sequence"/>
</dbReference>
<sequence length="194" mass="22206">MVGVPNQAEGTETLYVEIPPSLKYLVDEDDRTNKQVVISALERELGVNTADSVAVIDRKIRRKEERLEQELEQAREHRDRVARLKDDLDEIRELREDKVDEEGSYEDALDTLLDEMEAGDFPQVWATHPRVDDVRGEHGRSNEEVLYDLKHRAADQERDLLNTNFMQQMHAETQRRAGNEQPIAEAVTGDGGDA</sequence>
<dbReference type="AlphaFoldDB" id="A0A256IMI8"/>
<feature type="region of interest" description="Disordered" evidence="2">
    <location>
        <begin position="171"/>
        <end position="194"/>
    </location>
</feature>
<evidence type="ECO:0000256" key="2">
    <source>
        <dbReference type="SAM" id="MobiDB-lite"/>
    </source>
</evidence>
<evidence type="ECO:0000313" key="4">
    <source>
        <dbReference type="Proteomes" id="UP000216308"/>
    </source>
</evidence>
<dbReference type="EMBL" id="NHPJ01000058">
    <property type="protein sequence ID" value="OYR57731.1"/>
    <property type="molecule type" value="Genomic_DNA"/>
</dbReference>
<keyword evidence="4" id="KW-1185">Reference proteome</keyword>
<name>A0A256IMI8_9EURY</name>
<evidence type="ECO:0000313" key="3">
    <source>
        <dbReference type="EMBL" id="OYR57731.1"/>
    </source>
</evidence>
<proteinExistence type="predicted"/>
<keyword evidence="1" id="KW-0175">Coiled coil</keyword>
<protein>
    <submittedName>
        <fullName evidence="3">Uncharacterized protein</fullName>
    </submittedName>
</protein>
<feature type="coiled-coil region" evidence="1">
    <location>
        <begin position="53"/>
        <end position="101"/>
    </location>
</feature>